<keyword evidence="8" id="KW-1185">Reference proteome</keyword>
<evidence type="ECO:0000259" key="6">
    <source>
        <dbReference type="PROSITE" id="PS50949"/>
    </source>
</evidence>
<dbReference type="InterPro" id="IPR036390">
    <property type="entry name" value="WH_DNA-bd_sf"/>
</dbReference>
<dbReference type="PANTHER" id="PTHR46577:SF1">
    <property type="entry name" value="HTH-TYPE TRANSCRIPTIONAL REGULATORY PROTEIN GABR"/>
    <property type="match status" value="1"/>
</dbReference>
<name>A0ABY6AFQ5_9PSED</name>
<dbReference type="Pfam" id="PF00155">
    <property type="entry name" value="Aminotran_1_2"/>
    <property type="match status" value="1"/>
</dbReference>
<evidence type="ECO:0000256" key="2">
    <source>
        <dbReference type="ARBA" id="ARBA00022898"/>
    </source>
</evidence>
<accession>A0ABY6AFQ5</accession>
<dbReference type="Gene3D" id="1.10.10.10">
    <property type="entry name" value="Winged helix-like DNA-binding domain superfamily/Winged helix DNA-binding domain"/>
    <property type="match status" value="1"/>
</dbReference>
<dbReference type="GO" id="GO:0008483">
    <property type="term" value="F:transaminase activity"/>
    <property type="evidence" value="ECO:0007669"/>
    <property type="project" value="UniProtKB-KW"/>
</dbReference>
<dbReference type="InterPro" id="IPR036388">
    <property type="entry name" value="WH-like_DNA-bd_sf"/>
</dbReference>
<evidence type="ECO:0000256" key="5">
    <source>
        <dbReference type="ARBA" id="ARBA00023163"/>
    </source>
</evidence>
<dbReference type="SUPFAM" id="SSF53383">
    <property type="entry name" value="PLP-dependent transferases"/>
    <property type="match status" value="1"/>
</dbReference>
<reference evidence="7" key="1">
    <citation type="submission" date="2022-09" db="EMBL/GenBank/DDBJ databases">
        <title>Complete genome sequence of Pseudomonas promysalinigenes strain RL-WG26, a newly isolated PGPR with the potential for plant salinity stress alleviation.</title>
        <authorList>
            <person name="Ren L."/>
            <person name="Wang G."/>
            <person name="Hu H."/>
        </authorList>
    </citation>
    <scope>NUCLEOTIDE SEQUENCE</scope>
    <source>
        <strain evidence="7">RL-WG26</strain>
    </source>
</reference>
<dbReference type="RefSeq" id="WP_261743462.1">
    <property type="nucleotide sequence ID" value="NZ_CP104557.1"/>
</dbReference>
<comment type="similarity">
    <text evidence="1">In the C-terminal section; belongs to the class-I pyridoxal-phosphate-dependent aminotransferase family.</text>
</comment>
<dbReference type="Proteomes" id="UP001064504">
    <property type="component" value="Chromosome"/>
</dbReference>
<dbReference type="Gene3D" id="3.40.640.10">
    <property type="entry name" value="Type I PLP-dependent aspartate aminotransferase-like (Major domain)"/>
    <property type="match status" value="1"/>
</dbReference>
<keyword evidence="3" id="KW-0805">Transcription regulation</keyword>
<dbReference type="CDD" id="cd07377">
    <property type="entry name" value="WHTH_GntR"/>
    <property type="match status" value="1"/>
</dbReference>
<protein>
    <submittedName>
        <fullName evidence="7">PLP-dependent aminotransferase family protein</fullName>
    </submittedName>
</protein>
<evidence type="ECO:0000313" key="8">
    <source>
        <dbReference type="Proteomes" id="UP001064504"/>
    </source>
</evidence>
<dbReference type="CDD" id="cd00609">
    <property type="entry name" value="AAT_like"/>
    <property type="match status" value="1"/>
</dbReference>
<dbReference type="Pfam" id="PF00392">
    <property type="entry name" value="GntR"/>
    <property type="match status" value="1"/>
</dbReference>
<dbReference type="InterPro" id="IPR000524">
    <property type="entry name" value="Tscrpt_reg_HTH_GntR"/>
</dbReference>
<keyword evidence="4" id="KW-0238">DNA-binding</keyword>
<keyword evidence="5" id="KW-0804">Transcription</keyword>
<dbReference type="InterPro" id="IPR051446">
    <property type="entry name" value="HTH_trans_reg/aminotransferase"/>
</dbReference>
<keyword evidence="7" id="KW-0032">Aminotransferase</keyword>
<dbReference type="InterPro" id="IPR015421">
    <property type="entry name" value="PyrdxlP-dep_Trfase_major"/>
</dbReference>
<sequence>MEREFAYQAVYRYLVGLIEEAERGGQQRLPSLRALSQRMRVSLATVQAAYSLLEHEGRVQSRARSGYFAQVGWLNGRADVSQALPAQPLLERALFAHERRLGRQRGRPVRLLGAPRLREALAQRYTQSSLQYWRGEDVHLGPDVQGVIEILLQALALRGSTVVVASPCCWRILRALHNCQVRVLEVPLDRSGSIDLQSLARLLRCEPVRMVLMPSCLSLPTGRLMPLHAQQQIADLLAAYPVWLLENDVDSELCFSQPPCSRLRDLVDPQWLLVLGSLEAAVGAEAPYAYLLGRHDAVAEAFSQRAFQLAPMRQQAVAQMIYSGEIDEHLARTRVALQGQMEQLCQHLRVVMGTSVDFDMPQGGYALWVRIPSAKMCPSSAAASVDSALQVVAGEQFSLRGGYRQFRMLRWLGGQPDRLVAALQSLIRATTDDTVRR</sequence>
<dbReference type="PROSITE" id="PS50949">
    <property type="entry name" value="HTH_GNTR"/>
    <property type="match status" value="1"/>
</dbReference>
<keyword evidence="2" id="KW-0663">Pyridoxal phosphate</keyword>
<keyword evidence="7" id="KW-0808">Transferase</keyword>
<dbReference type="InterPro" id="IPR015424">
    <property type="entry name" value="PyrdxlP-dep_Trfase"/>
</dbReference>
<evidence type="ECO:0000313" key="7">
    <source>
        <dbReference type="EMBL" id="UXH37963.1"/>
    </source>
</evidence>
<dbReference type="PANTHER" id="PTHR46577">
    <property type="entry name" value="HTH-TYPE TRANSCRIPTIONAL REGULATORY PROTEIN GABR"/>
    <property type="match status" value="1"/>
</dbReference>
<evidence type="ECO:0000256" key="1">
    <source>
        <dbReference type="ARBA" id="ARBA00005384"/>
    </source>
</evidence>
<dbReference type="SUPFAM" id="SSF46785">
    <property type="entry name" value="Winged helix' DNA-binding domain"/>
    <property type="match status" value="1"/>
</dbReference>
<dbReference type="SMART" id="SM00345">
    <property type="entry name" value="HTH_GNTR"/>
    <property type="match status" value="1"/>
</dbReference>
<evidence type="ECO:0000256" key="3">
    <source>
        <dbReference type="ARBA" id="ARBA00023015"/>
    </source>
</evidence>
<evidence type="ECO:0000256" key="4">
    <source>
        <dbReference type="ARBA" id="ARBA00023125"/>
    </source>
</evidence>
<proteinExistence type="inferred from homology"/>
<dbReference type="EMBL" id="CP104557">
    <property type="protein sequence ID" value="UXH37963.1"/>
    <property type="molecule type" value="Genomic_DNA"/>
</dbReference>
<organism evidence="7 8">
    <name type="scientific">Pseudomonas promysalinigenes</name>
    <dbReference type="NCBI Taxonomy" id="485898"/>
    <lineage>
        <taxon>Bacteria</taxon>
        <taxon>Pseudomonadati</taxon>
        <taxon>Pseudomonadota</taxon>
        <taxon>Gammaproteobacteria</taxon>
        <taxon>Pseudomonadales</taxon>
        <taxon>Pseudomonadaceae</taxon>
        <taxon>Pseudomonas</taxon>
    </lineage>
</organism>
<feature type="domain" description="HTH gntR-type" evidence="6">
    <location>
        <begin position="4"/>
        <end position="72"/>
    </location>
</feature>
<gene>
    <name evidence="7" type="ORF">N5C08_13225</name>
</gene>
<dbReference type="InterPro" id="IPR004839">
    <property type="entry name" value="Aminotransferase_I/II_large"/>
</dbReference>